<accession>A0A093J472</accession>
<proteinExistence type="inferred from homology"/>
<protein>
    <recommendedName>
        <fullName evidence="3">Sulfotransferase</fullName>
        <ecNumber evidence="3">2.8.2.-</ecNumber>
    </recommendedName>
</protein>
<dbReference type="GO" id="GO:0008146">
    <property type="term" value="F:sulfotransferase activity"/>
    <property type="evidence" value="ECO:0007669"/>
    <property type="project" value="InterPro"/>
</dbReference>
<feature type="non-terminal residue" evidence="5">
    <location>
        <position position="1"/>
    </location>
</feature>
<evidence type="ECO:0000313" key="6">
    <source>
        <dbReference type="Proteomes" id="UP000053806"/>
    </source>
</evidence>
<dbReference type="EC" id="2.8.2.-" evidence="3"/>
<dbReference type="EMBL" id="KK607079">
    <property type="protein sequence ID" value="KFW09760.1"/>
    <property type="molecule type" value="Genomic_DNA"/>
</dbReference>
<dbReference type="InterPro" id="IPR027417">
    <property type="entry name" value="P-loop_NTPase"/>
</dbReference>
<gene>
    <name evidence="5" type="ORF">N327_12496</name>
</gene>
<keyword evidence="2 3" id="KW-0808">Transferase</keyword>
<name>A0A093J472_FULGA</name>
<dbReference type="Proteomes" id="UP000053806">
    <property type="component" value="Unassembled WGS sequence"/>
</dbReference>
<comment type="similarity">
    <text evidence="1 3">Belongs to the sulfotransferase 1 family.</text>
</comment>
<dbReference type="AlphaFoldDB" id="A0A093J472"/>
<evidence type="ECO:0000256" key="2">
    <source>
        <dbReference type="ARBA" id="ARBA00022679"/>
    </source>
</evidence>
<keyword evidence="6" id="KW-1185">Reference proteome</keyword>
<dbReference type="InterPro" id="IPR000863">
    <property type="entry name" value="Sulfotransferase_dom"/>
</dbReference>
<organism evidence="5 6">
    <name type="scientific">Fulmarus glacialis</name>
    <name type="common">Northern fulmar</name>
    <dbReference type="NCBI Taxonomy" id="30455"/>
    <lineage>
        <taxon>Eukaryota</taxon>
        <taxon>Metazoa</taxon>
        <taxon>Chordata</taxon>
        <taxon>Craniata</taxon>
        <taxon>Vertebrata</taxon>
        <taxon>Euteleostomi</taxon>
        <taxon>Archelosauria</taxon>
        <taxon>Archosauria</taxon>
        <taxon>Dinosauria</taxon>
        <taxon>Saurischia</taxon>
        <taxon>Theropoda</taxon>
        <taxon>Coelurosauria</taxon>
        <taxon>Aves</taxon>
        <taxon>Neognathae</taxon>
        <taxon>Neoaves</taxon>
        <taxon>Aequornithes</taxon>
        <taxon>Procellariiformes</taxon>
        <taxon>Procellariidae</taxon>
        <taxon>Fulmarus</taxon>
    </lineage>
</organism>
<dbReference type="Gene3D" id="3.40.50.300">
    <property type="entry name" value="P-loop containing nucleotide triphosphate hydrolases"/>
    <property type="match status" value="1"/>
</dbReference>
<evidence type="ECO:0000313" key="5">
    <source>
        <dbReference type="EMBL" id="KFW09760.1"/>
    </source>
</evidence>
<evidence type="ECO:0000256" key="1">
    <source>
        <dbReference type="ARBA" id="ARBA00005771"/>
    </source>
</evidence>
<dbReference type="Pfam" id="PF00685">
    <property type="entry name" value="Sulfotransfer_1"/>
    <property type="match status" value="1"/>
</dbReference>
<feature type="domain" description="Sulfotransferase" evidence="4">
    <location>
        <begin position="3"/>
        <end position="123"/>
    </location>
</feature>
<dbReference type="SUPFAM" id="SSF52540">
    <property type="entry name" value="P-loop containing nucleoside triphosphate hydrolases"/>
    <property type="match status" value="1"/>
</dbReference>
<evidence type="ECO:0000256" key="3">
    <source>
        <dbReference type="RuleBase" id="RU361155"/>
    </source>
</evidence>
<feature type="non-terminal residue" evidence="5">
    <location>
        <position position="123"/>
    </location>
</feature>
<dbReference type="PANTHER" id="PTHR11783">
    <property type="entry name" value="SULFOTRANSFERASE SULT"/>
    <property type="match status" value="1"/>
</dbReference>
<reference evidence="5 6" key="1">
    <citation type="submission" date="2014-04" db="EMBL/GenBank/DDBJ databases">
        <title>Genome evolution of avian class.</title>
        <authorList>
            <person name="Zhang G."/>
            <person name="Li C."/>
        </authorList>
    </citation>
    <scope>NUCLEOTIDE SEQUENCE [LARGE SCALE GENOMIC DNA]</scope>
    <source>
        <strain evidence="5">BGI_N327</strain>
    </source>
</reference>
<sequence>LQMMKKLPSRRIILTHLPPHLLPPSILQSKAMVNLVLVWNSKHAAVSYYHFYNNMPVLPSFASWDEYSAFSGIPPYMRGIHRTLYVSSSSAMAWGSYFDHLVEWNKYIDHERIMTISYEELKE</sequence>
<evidence type="ECO:0000259" key="4">
    <source>
        <dbReference type="Pfam" id="PF00685"/>
    </source>
</evidence>